<reference evidence="1 2" key="1">
    <citation type="submission" date="2012-05" db="EMBL/GenBank/DDBJ databases">
        <authorList>
            <person name="Hilton J."/>
        </authorList>
    </citation>
    <scope>NUCLEOTIDE SEQUENCE [LARGE SCALE GENOMIC DNA]</scope>
    <source>
        <strain evidence="1 2">HH01</strain>
    </source>
</reference>
<evidence type="ECO:0000313" key="1">
    <source>
        <dbReference type="EMBL" id="CCH68388.1"/>
    </source>
</evidence>
<sequence length="40" mass="4664">MLINSHVDLLGLDSLLAIRNILSEYFCVYFKINREILPIL</sequence>
<dbReference type="EMBL" id="CAIY01000088">
    <property type="protein sequence ID" value="CCH68388.1"/>
    <property type="molecule type" value="Genomic_DNA"/>
</dbReference>
<gene>
    <name evidence="1" type="ORF">RINTHH_22330</name>
</gene>
<keyword evidence="2" id="KW-1185">Reference proteome</keyword>
<name>M1X1P3_9NOST</name>
<protein>
    <submittedName>
        <fullName evidence="1">Uncharacterized protein</fullName>
    </submittedName>
</protein>
<proteinExistence type="predicted"/>
<reference evidence="2" key="2">
    <citation type="submission" date="2016-01" db="EMBL/GenBank/DDBJ databases">
        <title>Diatom-associated endosymboitic cyanobacterium lacks core nitrogen metabolism enzymes.</title>
        <authorList>
            <person name="Hilton J.A."/>
            <person name="Foster R.A."/>
            <person name="Tripp H.J."/>
            <person name="Carter B.J."/>
            <person name="Zehr J.P."/>
            <person name="Villareal T.A."/>
        </authorList>
    </citation>
    <scope>NUCLEOTIDE SEQUENCE [LARGE SCALE GENOMIC DNA]</scope>
    <source>
        <strain evidence="2">HH01</strain>
    </source>
</reference>
<dbReference type="Proteomes" id="UP000053051">
    <property type="component" value="Unassembled WGS sequence"/>
</dbReference>
<comment type="caution">
    <text evidence="1">The sequence shown here is derived from an EMBL/GenBank/DDBJ whole genome shotgun (WGS) entry which is preliminary data.</text>
</comment>
<accession>M1X1P3</accession>
<organism evidence="1 2">
    <name type="scientific">Richelia intracellularis HH01</name>
    <dbReference type="NCBI Taxonomy" id="1165094"/>
    <lineage>
        <taxon>Bacteria</taxon>
        <taxon>Bacillati</taxon>
        <taxon>Cyanobacteriota</taxon>
        <taxon>Cyanophyceae</taxon>
        <taxon>Nostocales</taxon>
        <taxon>Nostocaceae</taxon>
        <taxon>Richelia</taxon>
    </lineage>
</organism>
<evidence type="ECO:0000313" key="2">
    <source>
        <dbReference type="Proteomes" id="UP000053051"/>
    </source>
</evidence>
<dbReference type="AlphaFoldDB" id="M1X1P3"/>